<evidence type="ECO:0000313" key="6">
    <source>
        <dbReference type="Proteomes" id="UP000544110"/>
    </source>
</evidence>
<evidence type="ECO:0000256" key="1">
    <source>
        <dbReference type="ARBA" id="ARBA00004196"/>
    </source>
</evidence>
<accession>A0A7Y9ULG5</accession>
<dbReference type="InterPro" id="IPR050555">
    <property type="entry name" value="Bact_Solute-Bind_Prot2"/>
</dbReference>
<dbReference type="PROSITE" id="PS51257">
    <property type="entry name" value="PROKAR_LIPOPROTEIN"/>
    <property type="match status" value="1"/>
</dbReference>
<dbReference type="AlphaFoldDB" id="A0A7Y9ULG5"/>
<gene>
    <name evidence="5" type="ORF">BJ989_001351</name>
</gene>
<protein>
    <submittedName>
        <fullName evidence="5">D-xylose transport system substrate-binding protein</fullName>
    </submittedName>
</protein>
<name>A0A7Y9ULG5_9ACTN</name>
<evidence type="ECO:0000259" key="4">
    <source>
        <dbReference type="Pfam" id="PF13407"/>
    </source>
</evidence>
<dbReference type="Gene3D" id="3.40.50.2300">
    <property type="match status" value="2"/>
</dbReference>
<dbReference type="InterPro" id="IPR025997">
    <property type="entry name" value="SBP_2_dom"/>
</dbReference>
<feature type="signal peptide" evidence="3">
    <location>
        <begin position="1"/>
        <end position="24"/>
    </location>
</feature>
<keyword evidence="6" id="KW-1185">Reference proteome</keyword>
<dbReference type="InterPro" id="IPR028082">
    <property type="entry name" value="Peripla_BP_I"/>
</dbReference>
<dbReference type="SUPFAM" id="SSF53822">
    <property type="entry name" value="Periplasmic binding protein-like I"/>
    <property type="match status" value="1"/>
</dbReference>
<feature type="chain" id="PRO_5039533087" evidence="3">
    <location>
        <begin position="25"/>
        <end position="357"/>
    </location>
</feature>
<organism evidence="5 6">
    <name type="scientific">Nocardioides perillae</name>
    <dbReference type="NCBI Taxonomy" id="1119534"/>
    <lineage>
        <taxon>Bacteria</taxon>
        <taxon>Bacillati</taxon>
        <taxon>Actinomycetota</taxon>
        <taxon>Actinomycetes</taxon>
        <taxon>Propionibacteriales</taxon>
        <taxon>Nocardioidaceae</taxon>
        <taxon>Nocardioides</taxon>
    </lineage>
</organism>
<dbReference type="Proteomes" id="UP000544110">
    <property type="component" value="Unassembled WGS sequence"/>
</dbReference>
<dbReference type="PANTHER" id="PTHR30036">
    <property type="entry name" value="D-XYLOSE-BINDING PERIPLASMIC PROTEIN"/>
    <property type="match status" value="1"/>
</dbReference>
<reference evidence="5 6" key="1">
    <citation type="submission" date="2020-07" db="EMBL/GenBank/DDBJ databases">
        <title>Sequencing the genomes of 1000 actinobacteria strains.</title>
        <authorList>
            <person name="Klenk H.-P."/>
        </authorList>
    </citation>
    <scope>NUCLEOTIDE SEQUENCE [LARGE SCALE GENOMIC DNA]</scope>
    <source>
        <strain evidence="5 6">DSM 24552</strain>
    </source>
</reference>
<feature type="domain" description="Periplasmic binding protein" evidence="4">
    <location>
        <begin position="44"/>
        <end position="303"/>
    </location>
</feature>
<dbReference type="EMBL" id="JACCAC010000001">
    <property type="protein sequence ID" value="NYG55047.1"/>
    <property type="molecule type" value="Genomic_DNA"/>
</dbReference>
<evidence type="ECO:0000256" key="2">
    <source>
        <dbReference type="ARBA" id="ARBA00022729"/>
    </source>
</evidence>
<proteinExistence type="predicted"/>
<keyword evidence="2 3" id="KW-0732">Signal</keyword>
<evidence type="ECO:0000256" key="3">
    <source>
        <dbReference type="SAM" id="SignalP"/>
    </source>
</evidence>
<dbReference type="RefSeq" id="WP_179517555.1">
    <property type="nucleotide sequence ID" value="NZ_JACCAC010000001.1"/>
</dbReference>
<dbReference type="GO" id="GO:0030288">
    <property type="term" value="C:outer membrane-bounded periplasmic space"/>
    <property type="evidence" value="ECO:0007669"/>
    <property type="project" value="TreeGrafter"/>
</dbReference>
<comment type="subcellular location">
    <subcellularLocation>
        <location evidence="1">Cell envelope</location>
    </subcellularLocation>
</comment>
<sequence length="357" mass="37160">MTRTTHRFAVSVAALVIGSVGLSACGANDAAGGGGGEGGDAATIAFFLPETQNARYETFDRPIFEAKVEELCADCEVLYFNADQDKDAQAEQVDSAITQGADVLVLDPVDGEAISASVADAQSQDIPVIAYDRFIDGADYYMSFDNEQVGRLQGEALVEAVGDTGRILMVNGSPDDANAGQFKAGAHSVIDESGLEVVAEYDTVQWEPGNAQQFVTDTIAKVGADTIDGVYAANDGTAGGAIAALTGAGVAPADLPPVTGQDAELAAVQRIVAGEQFMTVYKSIKTEAEKAAEVAVALAQGEEVSDTEDFQGVPSFIFDPVVVTQDNVQLLVDEGFWSVEDICTPEYADACAEIGLS</sequence>
<dbReference type="Pfam" id="PF13407">
    <property type="entry name" value="Peripla_BP_4"/>
    <property type="match status" value="1"/>
</dbReference>
<evidence type="ECO:0000313" key="5">
    <source>
        <dbReference type="EMBL" id="NYG55047.1"/>
    </source>
</evidence>
<dbReference type="GO" id="GO:0030246">
    <property type="term" value="F:carbohydrate binding"/>
    <property type="evidence" value="ECO:0007669"/>
    <property type="project" value="TreeGrafter"/>
</dbReference>
<comment type="caution">
    <text evidence="5">The sequence shown here is derived from an EMBL/GenBank/DDBJ whole genome shotgun (WGS) entry which is preliminary data.</text>
</comment>
<dbReference type="PANTHER" id="PTHR30036:SF1">
    <property type="entry name" value="D-XYLOSE-BINDING PERIPLASMIC PROTEIN"/>
    <property type="match status" value="1"/>
</dbReference>